<evidence type="ECO:0000256" key="2">
    <source>
        <dbReference type="SAM" id="Phobius"/>
    </source>
</evidence>
<feature type="region of interest" description="Disordered" evidence="1">
    <location>
        <begin position="37"/>
        <end position="57"/>
    </location>
</feature>
<feature type="transmembrane region" description="Helical" evidence="2">
    <location>
        <begin position="63"/>
        <end position="87"/>
    </location>
</feature>
<dbReference type="HOGENOM" id="CLU_2207919_0_0_5"/>
<keyword evidence="2" id="KW-1133">Transmembrane helix</keyword>
<protein>
    <submittedName>
        <fullName evidence="3">Uncharacterized protein</fullName>
    </submittedName>
</protein>
<accession>S3HEB9</accession>
<dbReference type="EMBL" id="AEYE02000024">
    <property type="protein sequence ID" value="EPE96415.1"/>
    <property type="molecule type" value="Genomic_DNA"/>
</dbReference>
<comment type="caution">
    <text evidence="3">The sequence shown here is derived from an EMBL/GenBank/DDBJ whole genome shotgun (WGS) entry which is preliminary data.</text>
</comment>
<name>S3HEB9_9HYPH</name>
<sequence length="104" mass="11307">MPKDQENNSRTAIVLGNGPTAEQAVTSALLDDIAAEVTSPSPPALERSDVPSPSDFDGSGKEFANVVMLPMVLWSAGMSWAFSFWTFPFARTETSRDDLSRQVR</sequence>
<gene>
    <name evidence="3" type="ORF">RGCCGE502_19735</name>
</gene>
<dbReference type="AlphaFoldDB" id="S3HEB9"/>
<evidence type="ECO:0000313" key="4">
    <source>
        <dbReference type="Proteomes" id="UP000014411"/>
    </source>
</evidence>
<keyword evidence="2" id="KW-0812">Transmembrane</keyword>
<keyword evidence="4" id="KW-1185">Reference proteome</keyword>
<organism evidence="3 4">
    <name type="scientific">Rhizobium grahamii CCGE 502</name>
    <dbReference type="NCBI Taxonomy" id="990285"/>
    <lineage>
        <taxon>Bacteria</taxon>
        <taxon>Pseudomonadati</taxon>
        <taxon>Pseudomonadota</taxon>
        <taxon>Alphaproteobacteria</taxon>
        <taxon>Hyphomicrobiales</taxon>
        <taxon>Rhizobiaceae</taxon>
        <taxon>Rhizobium/Agrobacterium group</taxon>
        <taxon>Rhizobium</taxon>
    </lineage>
</organism>
<evidence type="ECO:0000313" key="3">
    <source>
        <dbReference type="EMBL" id="EPE96415.1"/>
    </source>
</evidence>
<evidence type="ECO:0000256" key="1">
    <source>
        <dbReference type="SAM" id="MobiDB-lite"/>
    </source>
</evidence>
<dbReference type="Proteomes" id="UP000014411">
    <property type="component" value="Unassembled WGS sequence"/>
</dbReference>
<keyword evidence="2" id="KW-0472">Membrane</keyword>
<proteinExistence type="predicted"/>
<reference evidence="3 4" key="1">
    <citation type="journal article" date="2012" name="J. Bacteriol.">
        <title>Genome sequence of Rhizobium grahamii CCGE502, a broad-host-range symbiont with low nodulation competitiveness in Phaseolus vulgaris.</title>
        <authorList>
            <person name="Althabegoiti M.J."/>
            <person name="Lozano L."/>
            <person name="Torres-Tejerizo G."/>
            <person name="Ormeno-Orrillo E."/>
            <person name="Rogel M.A."/>
            <person name="Gonzalez V."/>
            <person name="Martinez-Romero E."/>
        </authorList>
    </citation>
    <scope>NUCLEOTIDE SEQUENCE [LARGE SCALE GENOMIC DNA]</scope>
    <source>
        <strain evidence="3 4">CCGE 502</strain>
    </source>
</reference>